<dbReference type="PANTHER" id="PTHR22893">
    <property type="entry name" value="NADH OXIDOREDUCTASE-RELATED"/>
    <property type="match status" value="1"/>
</dbReference>
<reference evidence="5" key="1">
    <citation type="submission" date="2023-03" db="EMBL/GenBank/DDBJ databases">
        <title>Actinorhabdospora filicis NBRC 111898.</title>
        <authorList>
            <person name="Ichikawa N."/>
            <person name="Sato H."/>
            <person name="Tonouchi N."/>
        </authorList>
    </citation>
    <scope>NUCLEOTIDE SEQUENCE</scope>
    <source>
        <strain evidence="5">NBRC 111898</strain>
    </source>
</reference>
<dbReference type="CDD" id="cd02933">
    <property type="entry name" value="OYE_like_FMN"/>
    <property type="match status" value="1"/>
</dbReference>
<dbReference type="Proteomes" id="UP001165079">
    <property type="component" value="Unassembled WGS sequence"/>
</dbReference>
<sequence>MTNLLTPYVSPALRLPNRVAMAPMTRFRADAVTGVPHAATAAYYAQRASAALIVTEGVFTEWRGRGEAGVPGLLTDGQAAGWAGVTTAVHAAGGRIFAQLWHVGRLNHHLNNPGAERPIAPSAVAAEGLVRAGDAKVPFEVPEAMTAQDIDAVIAGFAEAARKAVAAGFDGVEIHGANGYLFKQFHGDNTNLRTDGYGGSVNGRVRFTVETVEAVAEAVGAERVGLRVSPDNPENGVAESDPAGLYRVLATTLDPRGLAYLHVSEKGRYPAIADLRKHWSGTLIGNHDPADPTDRATGEAMIAAGHADIVAYGRSFIANPDLPRRFATGAPLAGINEEHLYAGVPDGYTDYAPLPHDGTWS</sequence>
<dbReference type="GO" id="GO:0016628">
    <property type="term" value="F:oxidoreductase activity, acting on the CH-CH group of donors, NAD or NADP as acceptor"/>
    <property type="evidence" value="ECO:0007669"/>
    <property type="project" value="UniProtKB-ARBA"/>
</dbReference>
<evidence type="ECO:0000313" key="6">
    <source>
        <dbReference type="Proteomes" id="UP001165079"/>
    </source>
</evidence>
<protein>
    <submittedName>
        <fullName evidence="5">Alkene reductase</fullName>
    </submittedName>
</protein>
<accession>A0A9W6SQ97</accession>
<evidence type="ECO:0000256" key="1">
    <source>
        <dbReference type="ARBA" id="ARBA00001917"/>
    </source>
</evidence>
<dbReference type="InterPro" id="IPR045247">
    <property type="entry name" value="Oye-like"/>
</dbReference>
<organism evidence="5 6">
    <name type="scientific">Actinorhabdospora filicis</name>
    <dbReference type="NCBI Taxonomy" id="1785913"/>
    <lineage>
        <taxon>Bacteria</taxon>
        <taxon>Bacillati</taxon>
        <taxon>Actinomycetota</taxon>
        <taxon>Actinomycetes</taxon>
        <taxon>Micromonosporales</taxon>
        <taxon>Micromonosporaceae</taxon>
        <taxon>Actinorhabdospora</taxon>
    </lineage>
</organism>
<dbReference type="Pfam" id="PF00724">
    <property type="entry name" value="Oxidored_FMN"/>
    <property type="match status" value="1"/>
</dbReference>
<name>A0A9W6SQ97_9ACTN</name>
<gene>
    <name evidence="5" type="ORF">Afil01_49500</name>
</gene>
<dbReference type="RefSeq" id="WP_285665268.1">
    <property type="nucleotide sequence ID" value="NZ_BSTX01000003.1"/>
</dbReference>
<comment type="similarity">
    <text evidence="2">Belongs to the NADH:flavin oxidoreductase/NADH oxidase family.</text>
</comment>
<dbReference type="Gene3D" id="3.20.20.70">
    <property type="entry name" value="Aldolase class I"/>
    <property type="match status" value="1"/>
</dbReference>
<dbReference type="EMBL" id="BSTX01000003">
    <property type="protein sequence ID" value="GLZ80143.1"/>
    <property type="molecule type" value="Genomic_DNA"/>
</dbReference>
<keyword evidence="6" id="KW-1185">Reference proteome</keyword>
<dbReference type="PANTHER" id="PTHR22893:SF91">
    <property type="entry name" value="NADPH DEHYDROGENASE 2-RELATED"/>
    <property type="match status" value="1"/>
</dbReference>
<dbReference type="SUPFAM" id="SSF51395">
    <property type="entry name" value="FMN-linked oxidoreductases"/>
    <property type="match status" value="1"/>
</dbReference>
<evidence type="ECO:0000256" key="3">
    <source>
        <dbReference type="ARBA" id="ARBA00023002"/>
    </source>
</evidence>
<dbReference type="InterPro" id="IPR001155">
    <property type="entry name" value="OxRdtase_FMN_N"/>
</dbReference>
<dbReference type="InterPro" id="IPR013785">
    <property type="entry name" value="Aldolase_TIM"/>
</dbReference>
<comment type="cofactor">
    <cofactor evidence="1">
        <name>FMN</name>
        <dbReference type="ChEBI" id="CHEBI:58210"/>
    </cofactor>
</comment>
<evidence type="ECO:0000259" key="4">
    <source>
        <dbReference type="Pfam" id="PF00724"/>
    </source>
</evidence>
<dbReference type="GO" id="GO:0010181">
    <property type="term" value="F:FMN binding"/>
    <property type="evidence" value="ECO:0007669"/>
    <property type="project" value="InterPro"/>
</dbReference>
<feature type="domain" description="NADH:flavin oxidoreductase/NADH oxidase N-terminal" evidence="4">
    <location>
        <begin position="13"/>
        <end position="331"/>
    </location>
</feature>
<proteinExistence type="inferred from homology"/>
<evidence type="ECO:0000256" key="2">
    <source>
        <dbReference type="ARBA" id="ARBA00005979"/>
    </source>
</evidence>
<keyword evidence="3" id="KW-0560">Oxidoreductase</keyword>
<dbReference type="FunFam" id="3.20.20.70:FF:000059">
    <property type="entry name" value="N-ethylmaleimide reductase, FMN-linked"/>
    <property type="match status" value="1"/>
</dbReference>
<comment type="caution">
    <text evidence="5">The sequence shown here is derived from an EMBL/GenBank/DDBJ whole genome shotgun (WGS) entry which is preliminary data.</text>
</comment>
<evidence type="ECO:0000313" key="5">
    <source>
        <dbReference type="EMBL" id="GLZ80143.1"/>
    </source>
</evidence>
<dbReference type="AlphaFoldDB" id="A0A9W6SQ97"/>
<dbReference type="GO" id="GO:0005829">
    <property type="term" value="C:cytosol"/>
    <property type="evidence" value="ECO:0007669"/>
    <property type="project" value="UniProtKB-ARBA"/>
</dbReference>